<protein>
    <submittedName>
        <fullName evidence="1">Uncharacterized protein</fullName>
    </submittedName>
</protein>
<gene>
    <name evidence="1" type="ORF">MAR_008502</name>
</gene>
<proteinExistence type="predicted"/>
<name>A0ABY7DY45_MYAAR</name>
<sequence length="133" mass="14800">MAIKELSMEEHCGEVVSLILEDAYQAKVKLDDTGGEVGQCDVTMESWYTWPRFMVSVSSLQLNCSQGYITFYDGSASDSSVLGPQDKICGEVETRQLLTTTQQFFGIRYVKLQTDVILEAMELVVTSFSTDSV</sequence>
<keyword evidence="2" id="KW-1185">Reference proteome</keyword>
<evidence type="ECO:0000313" key="2">
    <source>
        <dbReference type="Proteomes" id="UP001164746"/>
    </source>
</evidence>
<reference evidence="1" key="1">
    <citation type="submission" date="2022-11" db="EMBL/GenBank/DDBJ databases">
        <title>Centuries of genome instability and evolution in soft-shell clam transmissible cancer (bioRxiv).</title>
        <authorList>
            <person name="Hart S.F.M."/>
            <person name="Yonemitsu M.A."/>
            <person name="Giersch R.M."/>
            <person name="Beal B.F."/>
            <person name="Arriagada G."/>
            <person name="Davis B.W."/>
            <person name="Ostrander E.A."/>
            <person name="Goff S.P."/>
            <person name="Metzger M.J."/>
        </authorList>
    </citation>
    <scope>NUCLEOTIDE SEQUENCE</scope>
    <source>
        <strain evidence="1">MELC-2E11</strain>
        <tissue evidence="1">Siphon/mantle</tissue>
    </source>
</reference>
<accession>A0ABY7DY45</accession>
<dbReference type="EMBL" id="CP111015">
    <property type="protein sequence ID" value="WAR01944.1"/>
    <property type="molecule type" value="Genomic_DNA"/>
</dbReference>
<dbReference type="Proteomes" id="UP001164746">
    <property type="component" value="Chromosome 4"/>
</dbReference>
<evidence type="ECO:0000313" key="1">
    <source>
        <dbReference type="EMBL" id="WAR01944.1"/>
    </source>
</evidence>
<organism evidence="1 2">
    <name type="scientific">Mya arenaria</name>
    <name type="common">Soft-shell clam</name>
    <dbReference type="NCBI Taxonomy" id="6604"/>
    <lineage>
        <taxon>Eukaryota</taxon>
        <taxon>Metazoa</taxon>
        <taxon>Spiralia</taxon>
        <taxon>Lophotrochozoa</taxon>
        <taxon>Mollusca</taxon>
        <taxon>Bivalvia</taxon>
        <taxon>Autobranchia</taxon>
        <taxon>Heteroconchia</taxon>
        <taxon>Euheterodonta</taxon>
        <taxon>Imparidentia</taxon>
        <taxon>Neoheterodontei</taxon>
        <taxon>Myida</taxon>
        <taxon>Myoidea</taxon>
        <taxon>Myidae</taxon>
        <taxon>Mya</taxon>
    </lineage>
</organism>